<comment type="caution">
    <text evidence="1">The sequence shown here is derived from an EMBL/GenBank/DDBJ whole genome shotgun (WGS) entry which is preliminary data.</text>
</comment>
<keyword evidence="2" id="KW-1185">Reference proteome</keyword>
<dbReference type="Proteomes" id="UP000335636">
    <property type="component" value="Unassembled WGS sequence"/>
</dbReference>
<proteinExistence type="predicted"/>
<protein>
    <submittedName>
        <fullName evidence="1">Uncharacterized protein</fullName>
    </submittedName>
</protein>
<name>A0A5E4CWB1_MARMO</name>
<dbReference type="EMBL" id="CABDUW010002272">
    <property type="protein sequence ID" value="VTJ86128.1"/>
    <property type="molecule type" value="Genomic_DNA"/>
</dbReference>
<accession>A0A5E4CWB1</accession>
<sequence length="55" mass="5828">RPLSQSAHDPSGSLRFPQLLSLLFVPSASLPALPSPPSMFLCSPGLRSPLRVLST</sequence>
<feature type="non-terminal residue" evidence="1">
    <location>
        <position position="1"/>
    </location>
</feature>
<gene>
    <name evidence="1" type="ORF">MONAX_5E029171</name>
</gene>
<organism evidence="1 2">
    <name type="scientific">Marmota monax</name>
    <name type="common">Woodchuck</name>
    <dbReference type="NCBI Taxonomy" id="9995"/>
    <lineage>
        <taxon>Eukaryota</taxon>
        <taxon>Metazoa</taxon>
        <taxon>Chordata</taxon>
        <taxon>Craniata</taxon>
        <taxon>Vertebrata</taxon>
        <taxon>Euteleostomi</taxon>
        <taxon>Mammalia</taxon>
        <taxon>Eutheria</taxon>
        <taxon>Euarchontoglires</taxon>
        <taxon>Glires</taxon>
        <taxon>Rodentia</taxon>
        <taxon>Sciuromorpha</taxon>
        <taxon>Sciuridae</taxon>
        <taxon>Xerinae</taxon>
        <taxon>Marmotini</taxon>
        <taxon>Marmota</taxon>
    </lineage>
</organism>
<evidence type="ECO:0000313" key="2">
    <source>
        <dbReference type="Proteomes" id="UP000335636"/>
    </source>
</evidence>
<feature type="non-terminal residue" evidence="1">
    <location>
        <position position="55"/>
    </location>
</feature>
<dbReference type="AlphaFoldDB" id="A0A5E4CWB1"/>
<reference evidence="1" key="1">
    <citation type="submission" date="2019-04" db="EMBL/GenBank/DDBJ databases">
        <authorList>
            <person name="Alioto T."/>
            <person name="Alioto T."/>
        </authorList>
    </citation>
    <scope>NUCLEOTIDE SEQUENCE [LARGE SCALE GENOMIC DNA]</scope>
</reference>
<evidence type="ECO:0000313" key="1">
    <source>
        <dbReference type="EMBL" id="VTJ86128.1"/>
    </source>
</evidence>